<dbReference type="PANTHER" id="PTHR43056:SF10">
    <property type="entry name" value="COCE_NOND FAMILY, PUTATIVE (AFU_ORTHOLOGUE AFUA_7G00600)-RELATED"/>
    <property type="match status" value="1"/>
</dbReference>
<dbReference type="AlphaFoldDB" id="A0A7I7Q638"/>
<accession>A0A7I7Q638</accession>
<protein>
    <submittedName>
        <fullName evidence="3">Hydrolase</fullName>
    </submittedName>
</protein>
<proteinExistence type="predicted"/>
<dbReference type="InterPro" id="IPR000383">
    <property type="entry name" value="Xaa-Pro-like_dom"/>
</dbReference>
<evidence type="ECO:0000313" key="4">
    <source>
        <dbReference type="Proteomes" id="UP000467130"/>
    </source>
</evidence>
<gene>
    <name evidence="3" type="ORF">MSTO_16710</name>
</gene>
<evidence type="ECO:0000313" key="3">
    <source>
        <dbReference type="EMBL" id="BBY21466.1"/>
    </source>
</evidence>
<dbReference type="Gene3D" id="1.10.3020.10">
    <property type="entry name" value="alpha-amino acid ester hydrolase ( Helical cap domain)"/>
    <property type="match status" value="1"/>
</dbReference>
<keyword evidence="1 3" id="KW-0378">Hydrolase</keyword>
<dbReference type="GO" id="GO:0008239">
    <property type="term" value="F:dipeptidyl-peptidase activity"/>
    <property type="evidence" value="ECO:0007669"/>
    <property type="project" value="InterPro"/>
</dbReference>
<dbReference type="InterPro" id="IPR008979">
    <property type="entry name" value="Galactose-bd-like_sf"/>
</dbReference>
<reference evidence="3 4" key="1">
    <citation type="journal article" date="2019" name="Emerg. Microbes Infect.">
        <title>Comprehensive subspecies identification of 175 nontuberculous mycobacteria species based on 7547 genomic profiles.</title>
        <authorList>
            <person name="Matsumoto Y."/>
            <person name="Kinjo T."/>
            <person name="Motooka D."/>
            <person name="Nabeya D."/>
            <person name="Jung N."/>
            <person name="Uechi K."/>
            <person name="Horii T."/>
            <person name="Iida T."/>
            <person name="Fujita J."/>
            <person name="Nakamura S."/>
        </authorList>
    </citation>
    <scope>NUCLEOTIDE SEQUENCE [LARGE SCALE GENOMIC DNA]</scope>
    <source>
        <strain evidence="3 4">JCM 17783</strain>
    </source>
</reference>
<dbReference type="PANTHER" id="PTHR43056">
    <property type="entry name" value="PEPTIDASE S9 PROLYL OLIGOPEPTIDASE"/>
    <property type="match status" value="1"/>
</dbReference>
<dbReference type="InterPro" id="IPR050585">
    <property type="entry name" value="Xaa-Pro_dipeptidyl-ppase/CocE"/>
</dbReference>
<dbReference type="Proteomes" id="UP000467130">
    <property type="component" value="Chromosome"/>
</dbReference>
<dbReference type="InterPro" id="IPR013736">
    <property type="entry name" value="Xaa-Pro_dipept_C"/>
</dbReference>
<dbReference type="Pfam" id="PF02129">
    <property type="entry name" value="Peptidase_S15"/>
    <property type="match status" value="1"/>
</dbReference>
<dbReference type="EMBL" id="AP022587">
    <property type="protein sequence ID" value="BBY21466.1"/>
    <property type="molecule type" value="Genomic_DNA"/>
</dbReference>
<keyword evidence="4" id="KW-1185">Reference proteome</keyword>
<dbReference type="InterPro" id="IPR029058">
    <property type="entry name" value="AB_hydrolase_fold"/>
</dbReference>
<dbReference type="Gene3D" id="2.60.120.260">
    <property type="entry name" value="Galactose-binding domain-like"/>
    <property type="match status" value="1"/>
</dbReference>
<dbReference type="Pfam" id="PF08530">
    <property type="entry name" value="PepX_C"/>
    <property type="match status" value="1"/>
</dbReference>
<dbReference type="KEGG" id="msto:MSTO_16710"/>
<evidence type="ECO:0000259" key="2">
    <source>
        <dbReference type="SMART" id="SM00939"/>
    </source>
</evidence>
<dbReference type="SUPFAM" id="SSF53474">
    <property type="entry name" value="alpha/beta-Hydrolases"/>
    <property type="match status" value="1"/>
</dbReference>
<dbReference type="SUPFAM" id="SSF49785">
    <property type="entry name" value="Galactose-binding domain-like"/>
    <property type="match status" value="1"/>
</dbReference>
<organism evidence="3 4">
    <name type="scientific">Mycobacterium stomatepiae</name>
    <dbReference type="NCBI Taxonomy" id="470076"/>
    <lineage>
        <taxon>Bacteria</taxon>
        <taxon>Bacillati</taxon>
        <taxon>Actinomycetota</taxon>
        <taxon>Actinomycetes</taxon>
        <taxon>Mycobacteriales</taxon>
        <taxon>Mycobacteriaceae</taxon>
        <taxon>Mycobacterium</taxon>
        <taxon>Mycobacterium simiae complex</taxon>
    </lineage>
</organism>
<name>A0A7I7Q638_9MYCO</name>
<dbReference type="SMART" id="SM00939">
    <property type="entry name" value="PepX_C"/>
    <property type="match status" value="1"/>
</dbReference>
<sequence>MPAGLTLVDVSMTSTRPAEPALHSLTQAGVSAAGRLLGLRPATTGYTVNRIEVPMRDGARLVADHYAPATSTPAGSVLVRGPYGRAFPFSSVFARPYAARGYHVVLQSVRGTFGSADDFEPMVNEAADGADTAAWLVKQPWFTGRFATIGLSYLGFTQWALLQDPPPELAAAVVSVGPHDFHAAIWDTGSFTTDFLAWSYMVSRQEDPSRLRAGIRQLQAPRKLTQAAAGRPFGESARALLGTRAPWFESWVEHRDQDDAFWERMRCDAALDRVQVPVLLTGGWQDVFIGQTLQQYAHLRRRGVDVALTVGPWTHTQMLTKGLATNVRETLEWLDIHLGGSTTASRSSRVRVCVTGQGWHNLPDWPPVTSPRALYLRPGRYLDDTSPTDLPKLPPATFRYDPADPTPTIGGPLLSIAGGYRDDSRLALRDDVLTFNSATLLHDLGVYGSPVVELAHHADNPHVDLFVRVSEVDAKGRSRNVSDGYRRLSAPAKTVKIELDPIAHRFRAGSRIRLLITGSWFPRYAPNPGTGEPTLTARQSKPATHTIAYGRSRLLLPVGPLDPSANGVANPGGDRG</sequence>
<dbReference type="InterPro" id="IPR005674">
    <property type="entry name" value="CocE/Ser_esterase"/>
</dbReference>
<evidence type="ECO:0000256" key="1">
    <source>
        <dbReference type="ARBA" id="ARBA00022801"/>
    </source>
</evidence>
<dbReference type="NCBIfam" id="TIGR00976">
    <property type="entry name" value="CocE_NonD"/>
    <property type="match status" value="1"/>
</dbReference>
<feature type="domain" description="Xaa-Pro dipeptidyl-peptidase C-terminal" evidence="2">
    <location>
        <begin position="331"/>
        <end position="555"/>
    </location>
</feature>
<dbReference type="Gene3D" id="3.40.50.1820">
    <property type="entry name" value="alpha/beta hydrolase"/>
    <property type="match status" value="1"/>
</dbReference>